<name>A0A1H0ACN8_ALLAB</name>
<dbReference type="eggNOG" id="ENOG503317R">
    <property type="taxonomic scope" value="Bacteria"/>
</dbReference>
<dbReference type="RefSeq" id="WP_231950475.1">
    <property type="nucleotide sequence ID" value="NZ_JOEF01000003.1"/>
</dbReference>
<proteinExistence type="predicted"/>
<dbReference type="AlphaFoldDB" id="A0A1H0ACN8"/>
<sequence>MGERLIPGAVLFDVPGRGPALRCPDGEIVDVALPADTALAVRDALAVDNSADPPAELGAFREAGFLGGRAQWPVDNSFVALIGSSVLVEALKVALSRAGAQPCVLGPLTEGGDLWTTAALLSTELSTGGFAAVCAVSDGPAPSWWNNLDDLPEHGIAWQRVSREGRHALLEPVAAEPGDIRHVDVCKRRLAAAGSGHAHLAAFWATEAPVAGDDAVDDVDAAAVASLAALDLRAWALGASKRDGSLTSSLPARRRLRVLDLDTAAITDHPVLRVPEAAP</sequence>
<dbReference type="Proteomes" id="UP000183376">
    <property type="component" value="Chromosome I"/>
</dbReference>
<organism evidence="1 2">
    <name type="scientific">Allokutzneria albata</name>
    <name type="common">Kibdelosporangium albatum</name>
    <dbReference type="NCBI Taxonomy" id="211114"/>
    <lineage>
        <taxon>Bacteria</taxon>
        <taxon>Bacillati</taxon>
        <taxon>Actinomycetota</taxon>
        <taxon>Actinomycetes</taxon>
        <taxon>Pseudonocardiales</taxon>
        <taxon>Pseudonocardiaceae</taxon>
        <taxon>Allokutzneria</taxon>
    </lineage>
</organism>
<reference evidence="1 2" key="1">
    <citation type="submission" date="2016-10" db="EMBL/GenBank/DDBJ databases">
        <authorList>
            <person name="de Groot N.N."/>
        </authorList>
    </citation>
    <scope>NUCLEOTIDE SEQUENCE [LARGE SCALE GENOMIC DNA]</scope>
    <source>
        <strain evidence="1 2">DSM 44149</strain>
    </source>
</reference>
<accession>A0A1H0ACN8</accession>
<evidence type="ECO:0000313" key="1">
    <source>
        <dbReference type="EMBL" id="SDN30733.1"/>
    </source>
</evidence>
<protein>
    <submittedName>
        <fullName evidence="1">Uncharacterized protein</fullName>
    </submittedName>
</protein>
<evidence type="ECO:0000313" key="2">
    <source>
        <dbReference type="Proteomes" id="UP000183376"/>
    </source>
</evidence>
<dbReference type="STRING" id="211114.SAMN04489726_5975"/>
<keyword evidence="2" id="KW-1185">Reference proteome</keyword>
<dbReference type="EMBL" id="LT629701">
    <property type="protein sequence ID" value="SDN30733.1"/>
    <property type="molecule type" value="Genomic_DNA"/>
</dbReference>
<gene>
    <name evidence="1" type="ORF">SAMN04489726_5975</name>
</gene>